<organism evidence="2 3">
    <name type="scientific">Lentzea atacamensis</name>
    <dbReference type="NCBI Taxonomy" id="531938"/>
    <lineage>
        <taxon>Bacteria</taxon>
        <taxon>Bacillati</taxon>
        <taxon>Actinomycetota</taxon>
        <taxon>Actinomycetes</taxon>
        <taxon>Pseudonocardiales</taxon>
        <taxon>Pseudonocardiaceae</taxon>
        <taxon>Lentzea</taxon>
    </lineage>
</organism>
<comment type="caution">
    <text evidence="2">The sequence shown here is derived from an EMBL/GenBank/DDBJ whole genome shotgun (WGS) entry which is preliminary data.</text>
</comment>
<dbReference type="InterPro" id="IPR036390">
    <property type="entry name" value="WH_DNA-bd_sf"/>
</dbReference>
<dbReference type="PANTHER" id="PTHR43252:SF6">
    <property type="entry name" value="NEGATIVE TRANSCRIPTION REGULATOR PADR"/>
    <property type="match status" value="1"/>
</dbReference>
<dbReference type="AlphaFoldDB" id="A0A316HSW8"/>
<evidence type="ECO:0000313" key="2">
    <source>
        <dbReference type="EMBL" id="PWK83009.1"/>
    </source>
</evidence>
<dbReference type="SUPFAM" id="SSF46785">
    <property type="entry name" value="Winged helix' DNA-binding domain"/>
    <property type="match status" value="1"/>
</dbReference>
<name>A0A316HSW8_9PSEU</name>
<feature type="domain" description="Transcription regulator PadR N-terminal" evidence="1">
    <location>
        <begin position="12"/>
        <end position="84"/>
    </location>
</feature>
<sequence length="212" mass="23536">MSRELTTTSYAVLGLLAIKPWTTYELAKQMDRSLKHYWPRAASRIYEEPKRLVALGLAEATAGSVGKRPRTTYSITAQGREILARWLAEPGAGPVVEFEAMLKVFFAEHATTDDVMANIDAIRSWAARQNAENVAFARLYTEQGGPFPERLAAITLTGRFMTDLADMLERWAQWAGEVVGAWPDDPATAQPDWETLRAIAGRRVTPAELPGE</sequence>
<accession>A0A316HSW8</accession>
<dbReference type="Pfam" id="PF03551">
    <property type="entry name" value="PadR"/>
    <property type="match status" value="1"/>
</dbReference>
<dbReference type="InterPro" id="IPR036388">
    <property type="entry name" value="WH-like_DNA-bd_sf"/>
</dbReference>
<dbReference type="EMBL" id="QGHB01000012">
    <property type="protein sequence ID" value="PWK83009.1"/>
    <property type="molecule type" value="Genomic_DNA"/>
</dbReference>
<gene>
    <name evidence="2" type="ORF">C8D88_112260</name>
</gene>
<evidence type="ECO:0000313" key="3">
    <source>
        <dbReference type="Proteomes" id="UP000246005"/>
    </source>
</evidence>
<dbReference type="Proteomes" id="UP000246005">
    <property type="component" value="Unassembled WGS sequence"/>
</dbReference>
<evidence type="ECO:0000259" key="1">
    <source>
        <dbReference type="Pfam" id="PF03551"/>
    </source>
</evidence>
<dbReference type="RefSeq" id="WP_211337622.1">
    <property type="nucleotide sequence ID" value="NZ_QGHB01000012.1"/>
</dbReference>
<dbReference type="Gene3D" id="1.10.10.10">
    <property type="entry name" value="Winged helix-like DNA-binding domain superfamily/Winged helix DNA-binding domain"/>
    <property type="match status" value="1"/>
</dbReference>
<reference evidence="2 3" key="1">
    <citation type="submission" date="2018-05" db="EMBL/GenBank/DDBJ databases">
        <title>Genomic Encyclopedia of Type Strains, Phase IV (KMG-IV): sequencing the most valuable type-strain genomes for metagenomic binning, comparative biology and taxonomic classification.</title>
        <authorList>
            <person name="Goeker M."/>
        </authorList>
    </citation>
    <scope>NUCLEOTIDE SEQUENCE [LARGE SCALE GENOMIC DNA]</scope>
    <source>
        <strain evidence="2 3">DSM 45480</strain>
    </source>
</reference>
<dbReference type="PANTHER" id="PTHR43252">
    <property type="entry name" value="TRANSCRIPTIONAL REGULATOR YQJI"/>
    <property type="match status" value="1"/>
</dbReference>
<dbReference type="InterPro" id="IPR005149">
    <property type="entry name" value="Tscrpt_reg_PadR_N"/>
</dbReference>
<proteinExistence type="predicted"/>
<protein>
    <submittedName>
        <fullName evidence="2">PadR family transcriptional regulator</fullName>
    </submittedName>
</protein>